<dbReference type="EMBL" id="MT144589">
    <property type="protein sequence ID" value="QJH93571.1"/>
    <property type="molecule type" value="Genomic_DNA"/>
</dbReference>
<dbReference type="AlphaFoldDB" id="A0A6H1Z9L1"/>
<evidence type="ECO:0000313" key="4">
    <source>
        <dbReference type="EMBL" id="QJI04547.1"/>
    </source>
</evidence>
<evidence type="ECO:0000313" key="2">
    <source>
        <dbReference type="EMBL" id="QJA67897.1"/>
    </source>
</evidence>
<evidence type="ECO:0000313" key="3">
    <source>
        <dbReference type="EMBL" id="QJH93571.1"/>
    </source>
</evidence>
<proteinExistence type="predicted"/>
<sequence length="96" mass="10951">MGKCFVFEETGKMIKPRSGIDAQWILANGNPLKSVWPLSNKQYSELKLTEYPSNPLKPILKFSDRWRAIQGDGVNIARDHEAWQAIQKCMAIMEGK</sequence>
<dbReference type="EMBL" id="MT143973">
    <property type="protein sequence ID" value="QJA44131.1"/>
    <property type="molecule type" value="Genomic_DNA"/>
</dbReference>
<accession>A0A6H1Z9L1</accession>
<gene>
    <name evidence="4" type="ORF">MM415A00093_0040</name>
    <name evidence="2" type="ORF">MM415B00143_0048</name>
    <name evidence="1" type="ORF">TM448A00087_0064</name>
    <name evidence="3" type="ORF">TM448B00099_0047</name>
</gene>
<dbReference type="EMBL" id="MT141577">
    <property type="protein sequence ID" value="QJA67897.1"/>
    <property type="molecule type" value="Genomic_DNA"/>
</dbReference>
<evidence type="ECO:0000313" key="1">
    <source>
        <dbReference type="EMBL" id="QJA44131.1"/>
    </source>
</evidence>
<name>A0A6H1Z9L1_9ZZZZ</name>
<protein>
    <submittedName>
        <fullName evidence="1">Uncharacterized protein</fullName>
    </submittedName>
</protein>
<reference evidence="1" key="1">
    <citation type="submission" date="2020-03" db="EMBL/GenBank/DDBJ databases">
        <title>The deep terrestrial virosphere.</title>
        <authorList>
            <person name="Holmfeldt K."/>
            <person name="Nilsson E."/>
            <person name="Simone D."/>
            <person name="Lopez-Fernandez M."/>
            <person name="Wu X."/>
            <person name="de Brujin I."/>
            <person name="Lundin D."/>
            <person name="Andersson A."/>
            <person name="Bertilsson S."/>
            <person name="Dopson M."/>
        </authorList>
    </citation>
    <scope>NUCLEOTIDE SEQUENCE</scope>
    <source>
        <strain evidence="4">MM415A00093</strain>
        <strain evidence="2">MM415B00143</strain>
        <strain evidence="1">TM448A00087</strain>
        <strain evidence="3">TM448B00099</strain>
    </source>
</reference>
<organism evidence="1">
    <name type="scientific">viral metagenome</name>
    <dbReference type="NCBI Taxonomy" id="1070528"/>
    <lineage>
        <taxon>unclassified sequences</taxon>
        <taxon>metagenomes</taxon>
        <taxon>organismal metagenomes</taxon>
    </lineage>
</organism>
<dbReference type="EMBL" id="MT145187">
    <property type="protein sequence ID" value="QJI04547.1"/>
    <property type="molecule type" value="Genomic_DNA"/>
</dbReference>